<dbReference type="Proteomes" id="UP000002668">
    <property type="component" value="Genome"/>
</dbReference>
<dbReference type="InParanoid" id="E4ZZH8"/>
<dbReference type="VEuPathDB" id="FungiDB:LEMA_P102250.1"/>
<evidence type="ECO:0000256" key="1">
    <source>
        <dbReference type="SAM" id="SignalP"/>
    </source>
</evidence>
<keyword evidence="1" id="KW-0732">Signal</keyword>
<dbReference type="EMBL" id="FP929130">
    <property type="protein sequence ID" value="CBX97094.1"/>
    <property type="molecule type" value="Genomic_DNA"/>
</dbReference>
<organism evidence="3">
    <name type="scientific">Leptosphaeria maculans (strain JN3 / isolate v23.1.3 / race Av1-4-5-6-7-8)</name>
    <name type="common">Blackleg fungus</name>
    <name type="synonym">Phoma lingam</name>
    <dbReference type="NCBI Taxonomy" id="985895"/>
    <lineage>
        <taxon>Eukaryota</taxon>
        <taxon>Fungi</taxon>
        <taxon>Dikarya</taxon>
        <taxon>Ascomycota</taxon>
        <taxon>Pezizomycotina</taxon>
        <taxon>Dothideomycetes</taxon>
        <taxon>Pleosporomycetidae</taxon>
        <taxon>Pleosporales</taxon>
        <taxon>Pleosporineae</taxon>
        <taxon>Leptosphaeriaceae</taxon>
        <taxon>Plenodomus</taxon>
        <taxon>Plenodomus lingam/Leptosphaeria maculans species complex</taxon>
    </lineage>
</organism>
<gene>
    <name evidence="2" type="ORF">LEMA_P102250.1</name>
</gene>
<proteinExistence type="predicted"/>
<feature type="chain" id="PRO_5003192290" evidence="1">
    <location>
        <begin position="25"/>
        <end position="193"/>
    </location>
</feature>
<accession>E4ZZH8</accession>
<keyword evidence="3" id="KW-1185">Reference proteome</keyword>
<name>E4ZZH8_LEPMJ</name>
<protein>
    <submittedName>
        <fullName evidence="2">Predicted protein</fullName>
    </submittedName>
</protein>
<evidence type="ECO:0000313" key="3">
    <source>
        <dbReference type="Proteomes" id="UP000002668"/>
    </source>
</evidence>
<reference evidence="3" key="1">
    <citation type="journal article" date="2011" name="Nat. Commun.">
        <title>Effector diversification within compartments of the Leptosphaeria maculans genome affected by Repeat-Induced Point mutations.</title>
        <authorList>
            <person name="Rouxel T."/>
            <person name="Grandaubert J."/>
            <person name="Hane J.K."/>
            <person name="Hoede C."/>
            <person name="van de Wouw A.P."/>
            <person name="Couloux A."/>
            <person name="Dominguez V."/>
            <person name="Anthouard V."/>
            <person name="Bally P."/>
            <person name="Bourras S."/>
            <person name="Cozijnsen A.J."/>
            <person name="Ciuffetti L.M."/>
            <person name="Degrave A."/>
            <person name="Dilmaghani A."/>
            <person name="Duret L."/>
            <person name="Fudal I."/>
            <person name="Goodwin S.B."/>
            <person name="Gout L."/>
            <person name="Glaser N."/>
            <person name="Linglin J."/>
            <person name="Kema G.H.J."/>
            <person name="Lapalu N."/>
            <person name="Lawrence C.B."/>
            <person name="May K."/>
            <person name="Meyer M."/>
            <person name="Ollivier B."/>
            <person name="Poulain J."/>
            <person name="Schoch C.L."/>
            <person name="Simon A."/>
            <person name="Spatafora J.W."/>
            <person name="Stachowiak A."/>
            <person name="Turgeon B.G."/>
            <person name="Tyler B.M."/>
            <person name="Vincent D."/>
            <person name="Weissenbach J."/>
            <person name="Amselem J."/>
            <person name="Quesneville H."/>
            <person name="Oliver R.P."/>
            <person name="Wincker P."/>
            <person name="Balesdent M.-H."/>
            <person name="Howlett B.J."/>
        </authorList>
    </citation>
    <scope>NUCLEOTIDE SEQUENCE [LARGE SCALE GENOMIC DNA]</scope>
    <source>
        <strain evidence="3">JN3 / isolate v23.1.3 / race Av1-4-5-6-7-8</strain>
    </source>
</reference>
<dbReference type="OrthoDB" id="3779371at2759"/>
<dbReference type="HOGENOM" id="CLU_1409008_0_0_1"/>
<dbReference type="eggNOG" id="ENOG502T657">
    <property type="taxonomic scope" value="Eukaryota"/>
</dbReference>
<dbReference type="AlphaFoldDB" id="E4ZZH8"/>
<evidence type="ECO:0000313" key="2">
    <source>
        <dbReference type="EMBL" id="CBX97094.1"/>
    </source>
</evidence>
<feature type="signal peptide" evidence="1">
    <location>
        <begin position="1"/>
        <end position="24"/>
    </location>
</feature>
<sequence length="193" mass="20818">MRPPTPLTLTLALTPLLLVTTTTAAAAAAAAAATTNATADVNVNINVNTTANLNANANTNTTPQRFSVPVRDPTCSIDVYTETVRLVLGQYTTRRRVVYETDKAMLADEYDGVMYGFGLRWGDKGRECRARVGDMNVYYHGVARPGGVYVVDSSEEQSVNGRAAHDCLMDYFTAMLVEELGCAVNVQADRGDT</sequence>